<comment type="function">
    <text evidence="3">DNA-dependent ATPase and ATP-dependent 5'-3' DNA helicase. Has no activity on blunt DNA or DNA with 3'-overhangs, requires at least 10 bases of 5'-ssDNA for helicase activity.</text>
</comment>
<evidence type="ECO:0000259" key="4">
    <source>
        <dbReference type="Pfam" id="PF13538"/>
    </source>
</evidence>
<dbReference type="InterPro" id="IPR055446">
    <property type="entry name" value="RecD2_N_OB"/>
</dbReference>
<dbReference type="InterPro" id="IPR006345">
    <property type="entry name" value="RecD2"/>
</dbReference>
<evidence type="ECO:0000313" key="9">
    <source>
        <dbReference type="Proteomes" id="UP000632659"/>
    </source>
</evidence>
<dbReference type="EMBL" id="JACRTL010000008">
    <property type="protein sequence ID" value="MBC8611838.1"/>
    <property type="molecule type" value="Genomic_DNA"/>
</dbReference>
<feature type="domain" description="ATP-dependent RecD2 DNA helicase SH3" evidence="6">
    <location>
        <begin position="562"/>
        <end position="636"/>
    </location>
</feature>
<dbReference type="GO" id="GO:0006310">
    <property type="term" value="P:DNA recombination"/>
    <property type="evidence" value="ECO:0007669"/>
    <property type="project" value="InterPro"/>
</dbReference>
<dbReference type="GO" id="GO:0016787">
    <property type="term" value="F:hydrolase activity"/>
    <property type="evidence" value="ECO:0007669"/>
    <property type="project" value="UniProtKB-KW"/>
</dbReference>
<dbReference type="GO" id="GO:0003677">
    <property type="term" value="F:DNA binding"/>
    <property type="evidence" value="ECO:0007669"/>
    <property type="project" value="UniProtKB-UniRule"/>
</dbReference>
<dbReference type="EC" id="5.6.2.3" evidence="3"/>
<feature type="domain" description="ATP-dependent RecD2 DNA helicase OB-fold" evidence="7">
    <location>
        <begin position="9"/>
        <end position="78"/>
    </location>
</feature>
<evidence type="ECO:0000259" key="6">
    <source>
        <dbReference type="Pfam" id="PF18335"/>
    </source>
</evidence>
<dbReference type="OrthoDB" id="9803432at2"/>
<dbReference type="InterPro" id="IPR050534">
    <property type="entry name" value="Coronavir_polyprotein_1ab"/>
</dbReference>
<dbReference type="Pfam" id="PF23139">
    <property type="entry name" value="OB_YrrC"/>
    <property type="match status" value="1"/>
</dbReference>
<dbReference type="AlphaFoldDB" id="A0A8J6P6C7"/>
<keyword evidence="3 8" id="KW-0347">Helicase</keyword>
<dbReference type="Proteomes" id="UP000632659">
    <property type="component" value="Unassembled WGS sequence"/>
</dbReference>
<dbReference type="NCBIfam" id="TIGR01448">
    <property type="entry name" value="recD_rel"/>
    <property type="match status" value="1"/>
</dbReference>
<dbReference type="Pfam" id="PF18335">
    <property type="entry name" value="SH3_13"/>
    <property type="match status" value="1"/>
</dbReference>
<evidence type="ECO:0000259" key="7">
    <source>
        <dbReference type="Pfam" id="PF23139"/>
    </source>
</evidence>
<feature type="binding site" evidence="3">
    <location>
        <begin position="346"/>
        <end position="350"/>
    </location>
    <ligand>
        <name>ATP</name>
        <dbReference type="ChEBI" id="CHEBI:30616"/>
    </ligand>
</feature>
<evidence type="ECO:0000259" key="5">
    <source>
        <dbReference type="Pfam" id="PF14490"/>
    </source>
</evidence>
<keyword evidence="3" id="KW-0378">Hydrolase</keyword>
<evidence type="ECO:0000256" key="1">
    <source>
        <dbReference type="ARBA" id="ARBA00022741"/>
    </source>
</evidence>
<dbReference type="InterPro" id="IPR027417">
    <property type="entry name" value="P-loop_NTPase"/>
</dbReference>
<dbReference type="PANTHER" id="PTHR43788:SF6">
    <property type="entry name" value="DNA HELICASE B"/>
    <property type="match status" value="1"/>
</dbReference>
<dbReference type="Pfam" id="PF14520">
    <property type="entry name" value="HHH_5"/>
    <property type="match status" value="1"/>
</dbReference>
<feature type="domain" description="ATP-dependent RecD2 DNA helicase-like helix-hairpin-helix" evidence="5">
    <location>
        <begin position="146"/>
        <end position="233"/>
    </location>
</feature>
<name>A0A8J6P6C7_9FIRM</name>
<keyword evidence="3" id="KW-0238">DNA-binding</keyword>
<keyword evidence="9" id="KW-1185">Reference proteome</keyword>
<proteinExistence type="inferred from homology"/>
<dbReference type="HAMAP" id="MF_01488">
    <property type="entry name" value="RecD2"/>
    <property type="match status" value="1"/>
</dbReference>
<dbReference type="InterPro" id="IPR010994">
    <property type="entry name" value="RuvA_2-like"/>
</dbReference>
<evidence type="ECO:0000313" key="8">
    <source>
        <dbReference type="EMBL" id="MBC8611838.1"/>
    </source>
</evidence>
<comment type="catalytic activity">
    <reaction evidence="3">
        <text>ATP + H2O = ADP + phosphate + H(+)</text>
        <dbReference type="Rhea" id="RHEA:13065"/>
        <dbReference type="ChEBI" id="CHEBI:15377"/>
        <dbReference type="ChEBI" id="CHEBI:15378"/>
        <dbReference type="ChEBI" id="CHEBI:30616"/>
        <dbReference type="ChEBI" id="CHEBI:43474"/>
        <dbReference type="ChEBI" id="CHEBI:456216"/>
        <dbReference type="EC" id="5.6.2.3"/>
    </reaction>
</comment>
<dbReference type="SUPFAM" id="SSF47781">
    <property type="entry name" value="RuvA domain 2-like"/>
    <property type="match status" value="1"/>
</dbReference>
<comment type="similarity">
    <text evidence="3">Belongs to the RecD family. RecD2 subfamily.</text>
</comment>
<feature type="domain" description="UvrD-like helicase C-terminal" evidence="4">
    <location>
        <begin position="654"/>
        <end position="702"/>
    </location>
</feature>
<protein>
    <recommendedName>
        <fullName evidence="3">ATP-dependent RecD2 DNA helicase</fullName>
        <ecNumber evidence="3">5.6.2.3</ecNumber>
    </recommendedName>
    <alternativeName>
        <fullName evidence="3">DNA 5'-3' helicase subunit RecD2</fullName>
    </alternativeName>
</protein>
<dbReference type="GO" id="GO:0009338">
    <property type="term" value="C:exodeoxyribonuclease V complex"/>
    <property type="evidence" value="ECO:0007669"/>
    <property type="project" value="TreeGrafter"/>
</dbReference>
<sequence length="735" mass="82274">MAEKEWLNLCGSVDHIIYANRDSGFAVIELEAGDELICAVGNMPDVQEGAELSLMGYYTTHPNYGYQFRVETCEQRMPATAGAICKYLSSGVIKGIGPAIARRIVEKFGDDTLHIMEQSPQRLAEIKGITVKRSQELAEELKQVFGVRNLMLFLSQYGISPAVSVKVWKRWGVLAQDLIRENPYILCGRMFQLEFQLADQIARQQGISPDSEIRVSAGLSCILIHNLNNGHTCLPSRKLIQAAEKLLELSGDVIEEKLEEVLEKGELVRLKKKQEYLALPELYSSEQYIASRIAMMVSIPPQDEPQIDFVIRQIEEERNIRYEGLQKQAIKEALMNEIFILTGGPGTGKTTTLNGIIDVLEYCGKTLSIAAPTGRAAKRISEVTGREAKTIHRLLEVEMGDGTPRFAKNEQEPLISDAVVIDEMSMVDVPLFEALLRAMKPSAKLILVGDYHQLPSVGAGNVLHDLLASGVIPTIRLQQIFRQAAKSLIVTNAHRIVQGEMPDLNKKQGDFFFLSRRDNASASQTILDLACRRLPNSYGYSPTEDIQVLCPQRKGELGVEELNSKLQTQLNPPGAGKTEFKAGMYTYRLGDKVMQTKNNYDIEWQKNDERGMGIFNGDIGTICMIDKGSQTLAIDFEGRIAYYPFEMASDQLELAYAITVHKSQGNEFEAVVIPILGGYDRLYYRNLLYTAITRAKQIVILVGKEERIAYMVDNNLKSVRFTNLKHLLNGMVEEF</sequence>
<dbReference type="Gene3D" id="1.10.10.2220">
    <property type="match status" value="1"/>
</dbReference>
<keyword evidence="1 3" id="KW-0547">Nucleotide-binding</keyword>
<dbReference type="GO" id="GO:0017116">
    <property type="term" value="F:single-stranded DNA helicase activity"/>
    <property type="evidence" value="ECO:0007669"/>
    <property type="project" value="TreeGrafter"/>
</dbReference>
<dbReference type="Gene3D" id="2.30.30.940">
    <property type="match status" value="1"/>
</dbReference>
<evidence type="ECO:0000256" key="2">
    <source>
        <dbReference type="ARBA" id="ARBA00022840"/>
    </source>
</evidence>
<dbReference type="Pfam" id="PF13245">
    <property type="entry name" value="AAA_19"/>
    <property type="match status" value="1"/>
</dbReference>
<dbReference type="Pfam" id="PF14490">
    <property type="entry name" value="HHH_RecD2"/>
    <property type="match status" value="1"/>
</dbReference>
<dbReference type="PANTHER" id="PTHR43788">
    <property type="entry name" value="DNA2/NAM7 HELICASE FAMILY MEMBER"/>
    <property type="match status" value="1"/>
</dbReference>
<evidence type="ECO:0000256" key="3">
    <source>
        <dbReference type="HAMAP-Rule" id="MF_01488"/>
    </source>
</evidence>
<dbReference type="CDD" id="cd18809">
    <property type="entry name" value="SF1_C_RecD"/>
    <property type="match status" value="1"/>
</dbReference>
<dbReference type="GO" id="GO:0005524">
    <property type="term" value="F:ATP binding"/>
    <property type="evidence" value="ECO:0007669"/>
    <property type="project" value="UniProtKB-UniRule"/>
</dbReference>
<gene>
    <name evidence="3" type="primary">recD2</name>
    <name evidence="8" type="ORF">H8702_12125</name>
</gene>
<dbReference type="RefSeq" id="WP_093989827.1">
    <property type="nucleotide sequence ID" value="NZ_FYDD01000004.1"/>
</dbReference>
<organism evidence="8 9">
    <name type="scientific">Massiliimalia timonensis</name>
    <dbReference type="NCBI Taxonomy" id="1987501"/>
    <lineage>
        <taxon>Bacteria</taxon>
        <taxon>Bacillati</taxon>
        <taxon>Bacillota</taxon>
        <taxon>Clostridia</taxon>
        <taxon>Eubacteriales</taxon>
        <taxon>Oscillospiraceae</taxon>
        <taxon>Massiliimalia</taxon>
    </lineage>
</organism>
<keyword evidence="2 3" id="KW-0067">ATP-binding</keyword>
<dbReference type="CDD" id="cd17933">
    <property type="entry name" value="DEXSc_RecD-like"/>
    <property type="match status" value="1"/>
</dbReference>
<dbReference type="Gene3D" id="3.40.50.300">
    <property type="entry name" value="P-loop containing nucleotide triphosphate hydrolases"/>
    <property type="match status" value="2"/>
</dbReference>
<keyword evidence="3" id="KW-0413">Isomerase</keyword>
<dbReference type="SUPFAM" id="SSF52540">
    <property type="entry name" value="P-loop containing nucleoside triphosphate hydrolases"/>
    <property type="match status" value="2"/>
</dbReference>
<accession>A0A8J6P6C7</accession>
<comment type="caution">
    <text evidence="8">The sequence shown here is derived from an EMBL/GenBank/DDBJ whole genome shotgun (WGS) entry which is preliminary data.</text>
</comment>
<reference evidence="8" key="1">
    <citation type="submission" date="2020-08" db="EMBL/GenBank/DDBJ databases">
        <title>Genome public.</title>
        <authorList>
            <person name="Liu C."/>
            <person name="Sun Q."/>
        </authorList>
    </citation>
    <scope>NUCLEOTIDE SEQUENCE</scope>
    <source>
        <strain evidence="8">NSJ-15</strain>
    </source>
</reference>
<dbReference type="Gene3D" id="1.10.150.20">
    <property type="entry name" value="5' to 3' exonuclease, C-terminal subdomain"/>
    <property type="match status" value="1"/>
</dbReference>
<dbReference type="InterPro" id="IPR029493">
    <property type="entry name" value="RecD2-like_HHH"/>
</dbReference>
<dbReference type="InterPro" id="IPR041451">
    <property type="entry name" value="RecD2_SH13"/>
</dbReference>
<dbReference type="Pfam" id="PF13538">
    <property type="entry name" value="UvrD_C_2"/>
    <property type="match status" value="1"/>
</dbReference>
<dbReference type="GO" id="GO:0043139">
    <property type="term" value="F:5'-3' DNA helicase activity"/>
    <property type="evidence" value="ECO:0007669"/>
    <property type="project" value="UniProtKB-UniRule"/>
</dbReference>
<dbReference type="InterPro" id="IPR027785">
    <property type="entry name" value="UvrD-like_helicase_C"/>
</dbReference>